<feature type="binding site" evidence="1">
    <location>
        <position position="101"/>
    </location>
    <ligand>
        <name>Mn(2+)</name>
        <dbReference type="ChEBI" id="CHEBI:29035"/>
        <label>2</label>
    </ligand>
</feature>
<keyword evidence="3" id="KW-0378">Hydrolase</keyword>
<dbReference type="HOGENOM" id="CLU_023257_0_1_2"/>
<keyword evidence="1" id="KW-0479">Metal-binding</keyword>
<dbReference type="STRING" id="867904.Metho_0294"/>
<evidence type="ECO:0000313" key="3">
    <source>
        <dbReference type="EMBL" id="AGB48570.1"/>
    </source>
</evidence>
<dbReference type="InterPro" id="IPR002933">
    <property type="entry name" value="Peptidase_M20"/>
</dbReference>
<dbReference type="AlphaFoldDB" id="L0KV41"/>
<dbReference type="Pfam" id="PF07687">
    <property type="entry name" value="M20_dimer"/>
    <property type="match status" value="1"/>
</dbReference>
<dbReference type="SUPFAM" id="SSF53187">
    <property type="entry name" value="Zn-dependent exopeptidases"/>
    <property type="match status" value="1"/>
</dbReference>
<dbReference type="RefSeq" id="WP_015323739.1">
    <property type="nucleotide sequence ID" value="NC_019977.1"/>
</dbReference>
<dbReference type="NCBIfam" id="TIGR01891">
    <property type="entry name" value="amidohydrolases"/>
    <property type="match status" value="1"/>
</dbReference>
<organism evidence="3 4">
    <name type="scientific">Methanomethylovorans hollandica (strain DSM 15978 / NBRC 107637 / DMS1)</name>
    <dbReference type="NCBI Taxonomy" id="867904"/>
    <lineage>
        <taxon>Archaea</taxon>
        <taxon>Methanobacteriati</taxon>
        <taxon>Methanobacteriota</taxon>
        <taxon>Stenosarchaea group</taxon>
        <taxon>Methanomicrobia</taxon>
        <taxon>Methanosarcinales</taxon>
        <taxon>Methanosarcinaceae</taxon>
        <taxon>Methanomethylovorans</taxon>
    </lineage>
</organism>
<feature type="domain" description="Peptidase M20 dimerisation" evidence="2">
    <location>
        <begin position="184"/>
        <end position="278"/>
    </location>
</feature>
<keyword evidence="4" id="KW-1185">Reference proteome</keyword>
<dbReference type="GO" id="GO:0016787">
    <property type="term" value="F:hydrolase activity"/>
    <property type="evidence" value="ECO:0007669"/>
    <property type="project" value="UniProtKB-KW"/>
</dbReference>
<keyword evidence="1" id="KW-0464">Manganese</keyword>
<dbReference type="PANTHER" id="PTHR11014">
    <property type="entry name" value="PEPTIDASE M20 FAMILY MEMBER"/>
    <property type="match status" value="1"/>
</dbReference>
<dbReference type="GO" id="GO:0046872">
    <property type="term" value="F:metal ion binding"/>
    <property type="evidence" value="ECO:0007669"/>
    <property type="project" value="UniProtKB-KW"/>
</dbReference>
<feature type="binding site" evidence="1">
    <location>
        <position position="99"/>
    </location>
    <ligand>
        <name>Mn(2+)</name>
        <dbReference type="ChEBI" id="CHEBI:29035"/>
        <label>2</label>
    </ligand>
</feature>
<dbReference type="OrthoDB" id="247417at2157"/>
<feature type="binding site" evidence="1">
    <location>
        <position position="364"/>
    </location>
    <ligand>
        <name>Mn(2+)</name>
        <dbReference type="ChEBI" id="CHEBI:29035"/>
        <label>2</label>
    </ligand>
</feature>
<comment type="cofactor">
    <cofactor evidence="1">
        <name>Mn(2+)</name>
        <dbReference type="ChEBI" id="CHEBI:29035"/>
    </cofactor>
    <text evidence="1">The Mn(2+) ion enhances activity.</text>
</comment>
<dbReference type="SUPFAM" id="SSF55031">
    <property type="entry name" value="Bacterial exopeptidase dimerisation domain"/>
    <property type="match status" value="1"/>
</dbReference>
<proteinExistence type="predicted"/>
<dbReference type="Gene3D" id="3.40.630.10">
    <property type="entry name" value="Zn peptidases"/>
    <property type="match status" value="1"/>
</dbReference>
<reference evidence="4" key="1">
    <citation type="submission" date="2012-02" db="EMBL/GenBank/DDBJ databases">
        <title>Complete sequence of chromosome of Methanomethylovorans hollandica DSM 15978.</title>
        <authorList>
            <person name="Lucas S."/>
            <person name="Copeland A."/>
            <person name="Lapidus A."/>
            <person name="Glavina del Rio T."/>
            <person name="Dalin E."/>
            <person name="Tice H."/>
            <person name="Bruce D."/>
            <person name="Goodwin L."/>
            <person name="Pitluck S."/>
            <person name="Peters L."/>
            <person name="Mikhailova N."/>
            <person name="Held B."/>
            <person name="Kyrpides N."/>
            <person name="Mavromatis K."/>
            <person name="Ivanova N."/>
            <person name="Brettin T."/>
            <person name="Detter J.C."/>
            <person name="Han C."/>
            <person name="Larimer F."/>
            <person name="Land M."/>
            <person name="Hauser L."/>
            <person name="Markowitz V."/>
            <person name="Cheng J.-F."/>
            <person name="Hugenholtz P."/>
            <person name="Woyke T."/>
            <person name="Wu D."/>
            <person name="Spring S."/>
            <person name="Schroeder M."/>
            <person name="Brambilla E."/>
            <person name="Klenk H.-P."/>
            <person name="Eisen J.A."/>
        </authorList>
    </citation>
    <scope>NUCLEOTIDE SEQUENCE [LARGE SCALE GENOMIC DNA]</scope>
    <source>
        <strain evidence="4">DSM 15978 / NBRC 107637 / DMS1</strain>
    </source>
</reference>
<feature type="binding site" evidence="1">
    <location>
        <position position="160"/>
    </location>
    <ligand>
        <name>Mn(2+)</name>
        <dbReference type="ChEBI" id="CHEBI:29035"/>
        <label>2</label>
    </ligand>
</feature>
<dbReference type="EMBL" id="CP003362">
    <property type="protein sequence ID" value="AGB48570.1"/>
    <property type="molecule type" value="Genomic_DNA"/>
</dbReference>
<dbReference type="InterPro" id="IPR017439">
    <property type="entry name" value="Amidohydrolase"/>
</dbReference>
<feature type="binding site" evidence="1">
    <location>
        <position position="135"/>
    </location>
    <ligand>
        <name>Mn(2+)</name>
        <dbReference type="ChEBI" id="CHEBI:29035"/>
        <label>2</label>
    </ligand>
</feature>
<dbReference type="GeneID" id="14407400"/>
<sequence precursor="true">MFLPSLEQWIIQKRREFHRYPELSFNECMTQKRIMDSLKEFGLESSSIAGTGVVAEITGNGPGPCIAIRADTDALPIQEEESDHNGEYISCHKGVMHACGHDGHTAIVLGVARMLFEKRHEFSGKVRLIFQPAEEQYPGGACQVIEHGGLEGVDAIIGLHIFGDVDVGNVRFCPGPFMASSNDFSVRIIGKGGHVSTPGYCVNPIEMAADVISRARLESARKVDPSRHVFGFGAVTGGTRSNIIPDEVQIFGSFRTFNEMDTVTIENALENILGSIMNKYSDKDLAGVPSYELDVLHGYPVLVNNPDFTAAASRLLKQLFVNVDDNASPIFGSEDFAYYLRQVPGMFLFLGTRNPEKDIIENNHSSSFDLDEAVLMQGVQILCSIALDFLKKPEEYIY</sequence>
<protein>
    <submittedName>
        <fullName evidence="3">Amidohydrolase</fullName>
    </submittedName>
</protein>
<evidence type="ECO:0000256" key="1">
    <source>
        <dbReference type="PIRSR" id="PIRSR005962-1"/>
    </source>
</evidence>
<dbReference type="InterPro" id="IPR011650">
    <property type="entry name" value="Peptidase_M20_dimer"/>
</dbReference>
<dbReference type="InterPro" id="IPR036264">
    <property type="entry name" value="Bact_exopeptidase_dim_dom"/>
</dbReference>
<gene>
    <name evidence="3" type="ordered locus">Metho_0294</name>
</gene>
<dbReference type="Gene3D" id="3.30.70.360">
    <property type="match status" value="1"/>
</dbReference>
<evidence type="ECO:0000259" key="2">
    <source>
        <dbReference type="Pfam" id="PF07687"/>
    </source>
</evidence>
<evidence type="ECO:0000313" key="4">
    <source>
        <dbReference type="Proteomes" id="UP000010866"/>
    </source>
</evidence>
<accession>L0KV41</accession>
<dbReference type="KEGG" id="mhz:Metho_0294"/>
<dbReference type="Proteomes" id="UP000010866">
    <property type="component" value="Chromosome"/>
</dbReference>
<dbReference type="PIRSF" id="PIRSF005962">
    <property type="entry name" value="Pept_M20D_amidohydro"/>
    <property type="match status" value="1"/>
</dbReference>
<dbReference type="Pfam" id="PF01546">
    <property type="entry name" value="Peptidase_M20"/>
    <property type="match status" value="1"/>
</dbReference>
<dbReference type="PANTHER" id="PTHR11014:SF63">
    <property type="entry name" value="METALLOPEPTIDASE, PUTATIVE (AFU_ORTHOLOGUE AFUA_6G09600)-RELATED"/>
    <property type="match status" value="1"/>
</dbReference>
<name>L0KV41_METHD</name>